<dbReference type="FunFam" id="3.30.980.10:FF:000005">
    <property type="entry name" value="Threonyl-tRNA synthetase, mitochondrial"/>
    <property type="match status" value="1"/>
</dbReference>
<evidence type="ECO:0000256" key="8">
    <source>
        <dbReference type="ARBA" id="ARBA00022917"/>
    </source>
</evidence>
<reference evidence="15 16" key="1">
    <citation type="submission" date="2019-09" db="EMBL/GenBank/DDBJ databases">
        <title>The hologenome of the rock-dwelling lichen Lasallia pustulata.</title>
        <authorList>
            <person name="Greshake Tzovaras B."/>
            <person name="Segers F."/>
            <person name="Bicker A."/>
            <person name="Dal Grande F."/>
            <person name="Otte J."/>
            <person name="Hankeln T."/>
            <person name="Schmitt I."/>
            <person name="Ebersberger I."/>
        </authorList>
    </citation>
    <scope>NUCLEOTIDE SEQUENCE [LARGE SCALE GENOMIC DNA]</scope>
    <source>
        <strain evidence="15">A1-1</strain>
    </source>
</reference>
<accession>A0A5M8PHD2</accession>
<name>A0A5M8PHD2_9LECA</name>
<dbReference type="CDD" id="cd00860">
    <property type="entry name" value="ThrRS_anticodon"/>
    <property type="match status" value="1"/>
</dbReference>
<dbReference type="FunFam" id="3.30.930.10:FF:000019">
    <property type="entry name" value="Threonine--tRNA ligase"/>
    <property type="match status" value="1"/>
</dbReference>
<dbReference type="GO" id="GO:0004829">
    <property type="term" value="F:threonine-tRNA ligase activity"/>
    <property type="evidence" value="ECO:0007669"/>
    <property type="project" value="UniProtKB-EC"/>
</dbReference>
<dbReference type="CDD" id="cd00771">
    <property type="entry name" value="ThrRS_core"/>
    <property type="match status" value="1"/>
</dbReference>
<dbReference type="Pfam" id="PF07973">
    <property type="entry name" value="tRNA_SAD"/>
    <property type="match status" value="1"/>
</dbReference>
<evidence type="ECO:0000256" key="9">
    <source>
        <dbReference type="ARBA" id="ARBA00023146"/>
    </source>
</evidence>
<dbReference type="InterPro" id="IPR006195">
    <property type="entry name" value="aa-tRNA-synth_II"/>
</dbReference>
<dbReference type="NCBIfam" id="TIGR00418">
    <property type="entry name" value="thrS"/>
    <property type="match status" value="1"/>
</dbReference>
<evidence type="ECO:0000313" key="16">
    <source>
        <dbReference type="Proteomes" id="UP000324767"/>
    </source>
</evidence>
<evidence type="ECO:0000256" key="11">
    <source>
        <dbReference type="ARBA" id="ARBA00049515"/>
    </source>
</evidence>
<dbReference type="SMART" id="SM00863">
    <property type="entry name" value="tRNA_SAD"/>
    <property type="match status" value="1"/>
</dbReference>
<feature type="domain" description="Aminoacyl-transfer RNA synthetases class-II family profile" evidence="14">
    <location>
        <begin position="371"/>
        <end position="690"/>
    </location>
</feature>
<organism evidence="15 16">
    <name type="scientific">Lasallia pustulata</name>
    <dbReference type="NCBI Taxonomy" id="136370"/>
    <lineage>
        <taxon>Eukaryota</taxon>
        <taxon>Fungi</taxon>
        <taxon>Dikarya</taxon>
        <taxon>Ascomycota</taxon>
        <taxon>Pezizomycotina</taxon>
        <taxon>Lecanoromycetes</taxon>
        <taxon>OSLEUM clade</taxon>
        <taxon>Umbilicariomycetidae</taxon>
        <taxon>Umbilicariales</taxon>
        <taxon>Umbilicariaceae</taxon>
        <taxon>Lasallia</taxon>
    </lineage>
</organism>
<dbReference type="InterPro" id="IPR047246">
    <property type="entry name" value="ThrRS_anticodon"/>
</dbReference>
<dbReference type="PANTHER" id="PTHR11451:SF46">
    <property type="entry name" value="THREONINE--TRNA LIGASE"/>
    <property type="match status" value="1"/>
</dbReference>
<dbReference type="EMBL" id="VXIT01000012">
    <property type="protein sequence ID" value="KAA6408809.1"/>
    <property type="molecule type" value="Genomic_DNA"/>
</dbReference>
<dbReference type="FunFam" id="3.40.50.800:FF:000003">
    <property type="entry name" value="Threonine--tRNA ligase 2, cytoplasmic"/>
    <property type="match status" value="1"/>
</dbReference>
<gene>
    <name evidence="15" type="ORF">FRX48_07153</name>
</gene>
<dbReference type="Proteomes" id="UP000324767">
    <property type="component" value="Unassembled WGS sequence"/>
</dbReference>
<evidence type="ECO:0000256" key="6">
    <source>
        <dbReference type="ARBA" id="ARBA00022741"/>
    </source>
</evidence>
<dbReference type="AlphaFoldDB" id="A0A5M8PHD2"/>
<sequence length="801" mass="90567">MDNASGQKGDGAAQVSESDILAHRPANSGNQSGHKRSTSSKSIPHRSPKSAGNGTQAEDAKTKGSDQTQGTKPIPKPATPQQSTMAALPDFIIRRNELFEELMQRQKAELLAKEHPLINVVMDLGLDKDGKPRPLMPVAAKAWESTPGSFLRHVDKDVSTDVVIAKVDGKELWDLDRPLEFDCKLSYLPFTSSEGRNVFWHSSAHVLGEAAECQYGCLLSHGPPVDQGFFYDMALAEGRVVTQSDWSPLESKASKFFKEKQPFERLHVSIPDLKKMFGYSKYKMYYIENLLPPEGSTVYRCGTLVDLCLGPHIQNTGKIKAFKIMKNSSCYFRGDKDDDSLQRIYGVAFPDKKQLSEHQKFLEEAAKRDHRKVGVDQELFFFDELSPGSVFLLPHGTIIFNALQKLIRSEYQKRGYQEVQSPNMYDVELWKRSGHWQHYQDDMFGLEVEKRKWALKPMNCPGHCVMFGHRERSYRELPLRMADFGVLHRNEASGALNGLTRVRKFQQDDTHIFCTQEQITQEIEGLFDFLKSIYGLFGFPFKLKLSTRPEKYLGDIETWNIAEAKLEDALNSFKNAGGGEWEKNEGDGAFYGPKIDVTISDALKRDIQCATIQLDFQLPQNFELEYMTSEASSKPKATGEGEAKLDAPASSGPKMPGPGRARPVMVHRAIIGSFERFMAILTEHFAGKWPFWLSPRQVLVIPVMPAVNDYVEEVQKLFRAHKMHADIDISGNTMQKKIRTGQLQQYNFIFVVGAQEKESRSVNIRNRDDQNTQSKGDLIPLDEALSKLKALKKERRILNAI</sequence>
<evidence type="ECO:0000256" key="4">
    <source>
        <dbReference type="ARBA" id="ARBA00022490"/>
    </source>
</evidence>
<keyword evidence="7" id="KW-0067">ATP-binding</keyword>
<evidence type="ECO:0000256" key="3">
    <source>
        <dbReference type="ARBA" id="ARBA00013163"/>
    </source>
</evidence>
<dbReference type="InterPro" id="IPR018163">
    <property type="entry name" value="Thr/Ala-tRNA-synth_IIc_edit"/>
</dbReference>
<dbReference type="GO" id="GO:0005524">
    <property type="term" value="F:ATP binding"/>
    <property type="evidence" value="ECO:0007669"/>
    <property type="project" value="UniProtKB-KW"/>
</dbReference>
<dbReference type="PANTHER" id="PTHR11451">
    <property type="entry name" value="THREONINE-TRNA LIGASE"/>
    <property type="match status" value="1"/>
</dbReference>
<evidence type="ECO:0000256" key="2">
    <source>
        <dbReference type="ARBA" id="ARBA00008226"/>
    </source>
</evidence>
<dbReference type="Gene3D" id="3.30.930.10">
    <property type="entry name" value="Bira Bifunctional Protein, Domain 2"/>
    <property type="match status" value="1"/>
</dbReference>
<dbReference type="Gene3D" id="3.30.980.10">
    <property type="entry name" value="Threonyl-trna Synthetase, Chain A, domain 2"/>
    <property type="match status" value="1"/>
</dbReference>
<dbReference type="InterPro" id="IPR033728">
    <property type="entry name" value="ThrRS_core"/>
</dbReference>
<dbReference type="CDD" id="cd01667">
    <property type="entry name" value="TGS_ThrRS"/>
    <property type="match status" value="1"/>
</dbReference>
<dbReference type="InterPro" id="IPR004154">
    <property type="entry name" value="Anticodon-bd"/>
</dbReference>
<dbReference type="InterPro" id="IPR002314">
    <property type="entry name" value="aa-tRNA-synt_IIb"/>
</dbReference>
<dbReference type="GO" id="GO:0006435">
    <property type="term" value="P:threonyl-tRNA aminoacylation"/>
    <property type="evidence" value="ECO:0007669"/>
    <property type="project" value="InterPro"/>
</dbReference>
<dbReference type="PRINTS" id="PR01047">
    <property type="entry name" value="TRNASYNTHTHR"/>
</dbReference>
<comment type="caution">
    <text evidence="15">The sequence shown here is derived from an EMBL/GenBank/DDBJ whole genome shotgun (WGS) entry which is preliminary data.</text>
</comment>
<evidence type="ECO:0000256" key="12">
    <source>
        <dbReference type="ARBA" id="ARBA00072369"/>
    </source>
</evidence>
<dbReference type="EC" id="6.1.1.3" evidence="3"/>
<evidence type="ECO:0000256" key="1">
    <source>
        <dbReference type="ARBA" id="ARBA00004496"/>
    </source>
</evidence>
<evidence type="ECO:0000256" key="13">
    <source>
        <dbReference type="SAM" id="MobiDB-lite"/>
    </source>
</evidence>
<dbReference type="InterPro" id="IPR012947">
    <property type="entry name" value="tRNA_SAD"/>
</dbReference>
<keyword evidence="6" id="KW-0547">Nucleotide-binding</keyword>
<feature type="region of interest" description="Disordered" evidence="13">
    <location>
        <begin position="629"/>
        <end position="661"/>
    </location>
</feature>
<keyword evidence="8" id="KW-0648">Protein biosynthesis</keyword>
<dbReference type="SUPFAM" id="SSF52954">
    <property type="entry name" value="Class II aaRS ABD-related"/>
    <property type="match status" value="1"/>
</dbReference>
<evidence type="ECO:0000256" key="7">
    <source>
        <dbReference type="ARBA" id="ARBA00022840"/>
    </source>
</evidence>
<dbReference type="InterPro" id="IPR012675">
    <property type="entry name" value="Beta-grasp_dom_sf"/>
</dbReference>
<feature type="compositionally biased region" description="Basic residues" evidence="13">
    <location>
        <begin position="33"/>
        <end position="48"/>
    </location>
</feature>
<dbReference type="OrthoDB" id="5423599at2759"/>
<dbReference type="Pfam" id="PF00587">
    <property type="entry name" value="tRNA-synt_2b"/>
    <property type="match status" value="1"/>
</dbReference>
<dbReference type="GO" id="GO:0005739">
    <property type="term" value="C:mitochondrion"/>
    <property type="evidence" value="ECO:0007669"/>
    <property type="project" value="TreeGrafter"/>
</dbReference>
<feature type="region of interest" description="Disordered" evidence="13">
    <location>
        <begin position="1"/>
        <end position="84"/>
    </location>
</feature>
<comment type="catalytic activity">
    <reaction evidence="11">
        <text>tRNA(Thr) + L-threonine + ATP = L-threonyl-tRNA(Thr) + AMP + diphosphate + H(+)</text>
        <dbReference type="Rhea" id="RHEA:24624"/>
        <dbReference type="Rhea" id="RHEA-COMP:9670"/>
        <dbReference type="Rhea" id="RHEA-COMP:9704"/>
        <dbReference type="ChEBI" id="CHEBI:15378"/>
        <dbReference type="ChEBI" id="CHEBI:30616"/>
        <dbReference type="ChEBI" id="CHEBI:33019"/>
        <dbReference type="ChEBI" id="CHEBI:57926"/>
        <dbReference type="ChEBI" id="CHEBI:78442"/>
        <dbReference type="ChEBI" id="CHEBI:78534"/>
        <dbReference type="ChEBI" id="CHEBI:456215"/>
        <dbReference type="EC" id="6.1.1.3"/>
    </reaction>
</comment>
<dbReference type="SUPFAM" id="SSF55681">
    <property type="entry name" value="Class II aaRS and biotin synthetases"/>
    <property type="match status" value="1"/>
</dbReference>
<dbReference type="HAMAP" id="MF_00184">
    <property type="entry name" value="Thr_tRNA_synth"/>
    <property type="match status" value="1"/>
</dbReference>
<keyword evidence="9" id="KW-0030">Aminoacyl-tRNA synthetase</keyword>
<evidence type="ECO:0000313" key="15">
    <source>
        <dbReference type="EMBL" id="KAA6408809.1"/>
    </source>
</evidence>
<dbReference type="InterPro" id="IPR002320">
    <property type="entry name" value="Thr-tRNA-ligase_IIa"/>
</dbReference>
<evidence type="ECO:0000259" key="14">
    <source>
        <dbReference type="PROSITE" id="PS50862"/>
    </source>
</evidence>
<keyword evidence="4" id="KW-0963">Cytoplasm</keyword>
<dbReference type="Pfam" id="PF03129">
    <property type="entry name" value="HGTP_anticodon"/>
    <property type="match status" value="1"/>
</dbReference>
<dbReference type="PROSITE" id="PS50862">
    <property type="entry name" value="AA_TRNA_LIGASE_II"/>
    <property type="match status" value="1"/>
</dbReference>
<dbReference type="InterPro" id="IPR045864">
    <property type="entry name" value="aa-tRNA-synth_II/BPL/LPL"/>
</dbReference>
<dbReference type="Gene3D" id="3.10.20.30">
    <property type="match status" value="1"/>
</dbReference>
<dbReference type="SUPFAM" id="SSF55186">
    <property type="entry name" value="ThrRS/AlaRS common domain"/>
    <property type="match status" value="1"/>
</dbReference>
<protein>
    <recommendedName>
        <fullName evidence="12">Probable threonine--tRNA ligase, cytoplasmic</fullName>
        <ecNumber evidence="3">6.1.1.3</ecNumber>
    </recommendedName>
    <alternativeName>
        <fullName evidence="10">Threonyl-tRNA synthetase</fullName>
    </alternativeName>
</protein>
<comment type="subcellular location">
    <subcellularLocation>
        <location evidence="1">Cytoplasm</location>
    </subcellularLocation>
</comment>
<evidence type="ECO:0000256" key="5">
    <source>
        <dbReference type="ARBA" id="ARBA00022598"/>
    </source>
</evidence>
<dbReference type="InterPro" id="IPR036621">
    <property type="entry name" value="Anticodon-bd_dom_sf"/>
</dbReference>
<keyword evidence="5 15" id="KW-0436">Ligase</keyword>
<dbReference type="Gene3D" id="3.40.50.800">
    <property type="entry name" value="Anticodon-binding domain"/>
    <property type="match status" value="1"/>
</dbReference>
<comment type="similarity">
    <text evidence="2">Belongs to the class-II aminoacyl-tRNA synthetase family.</text>
</comment>
<evidence type="ECO:0000256" key="10">
    <source>
        <dbReference type="ARBA" id="ARBA00031900"/>
    </source>
</evidence>
<proteinExistence type="inferred from homology"/>